<comment type="caution">
    <text evidence="4">The sequence shown here is derived from an EMBL/GenBank/DDBJ whole genome shotgun (WGS) entry which is preliminary data.</text>
</comment>
<accession>A0A9P7RZT8</accession>
<evidence type="ECO:0000259" key="3">
    <source>
        <dbReference type="Pfam" id="PF03330"/>
    </source>
</evidence>
<dbReference type="KEGG" id="more:E1B28_008864"/>
<feature type="signal peptide" evidence="2">
    <location>
        <begin position="1"/>
        <end position="16"/>
    </location>
</feature>
<dbReference type="InterPro" id="IPR036908">
    <property type="entry name" value="RlpA-like_sf"/>
</dbReference>
<evidence type="ECO:0000313" key="5">
    <source>
        <dbReference type="Proteomes" id="UP001049176"/>
    </source>
</evidence>
<reference evidence="4" key="1">
    <citation type="journal article" date="2021" name="Genome Biol. Evol.">
        <title>The assembled and annotated genome of the fairy-ring fungus Marasmius oreades.</title>
        <authorList>
            <person name="Hiltunen M."/>
            <person name="Ament-Velasquez S.L."/>
            <person name="Johannesson H."/>
        </authorList>
    </citation>
    <scope>NUCLEOTIDE SEQUENCE</scope>
    <source>
        <strain evidence="4">03SP1</strain>
    </source>
</reference>
<gene>
    <name evidence="4" type="ORF">E1B28_008864</name>
</gene>
<dbReference type="InterPro" id="IPR009009">
    <property type="entry name" value="RlpA-like_DPBB"/>
</dbReference>
<sequence length="129" mass="13189">MVAFTLALSALSLVSAGAIPSGDGDVQLGGFATWFTQDNNVGTCGTVHSDNDLIAAIDVERYGDTGKQSALCGKQVSITDIANGKSVVVTIVDACVACVNGNSFDLSLAAFQGLDDLGVGILSIEWSFL</sequence>
<feature type="chain" id="PRO_5040446648" description="RlpA-like protein double-psi beta-barrel domain-containing protein" evidence="2">
    <location>
        <begin position="17"/>
        <end position="129"/>
    </location>
</feature>
<dbReference type="Pfam" id="PF03330">
    <property type="entry name" value="DPBB_1"/>
    <property type="match status" value="1"/>
</dbReference>
<evidence type="ECO:0000256" key="1">
    <source>
        <dbReference type="ARBA" id="ARBA00022729"/>
    </source>
</evidence>
<dbReference type="CDD" id="cd22191">
    <property type="entry name" value="DPBB_RlpA_EXP_N-like"/>
    <property type="match status" value="1"/>
</dbReference>
<proteinExistence type="predicted"/>
<dbReference type="OrthoDB" id="623670at2759"/>
<dbReference type="GeneID" id="66077940"/>
<keyword evidence="5" id="KW-1185">Reference proteome</keyword>
<evidence type="ECO:0000313" key="4">
    <source>
        <dbReference type="EMBL" id="KAG7092513.1"/>
    </source>
</evidence>
<protein>
    <recommendedName>
        <fullName evidence="3">RlpA-like protein double-psi beta-barrel domain-containing protein</fullName>
    </recommendedName>
</protein>
<evidence type="ECO:0000256" key="2">
    <source>
        <dbReference type="SAM" id="SignalP"/>
    </source>
</evidence>
<dbReference type="EMBL" id="CM032185">
    <property type="protein sequence ID" value="KAG7092513.1"/>
    <property type="molecule type" value="Genomic_DNA"/>
</dbReference>
<dbReference type="RefSeq" id="XP_043008983.1">
    <property type="nucleotide sequence ID" value="XM_043153698.1"/>
</dbReference>
<dbReference type="Gene3D" id="2.40.40.10">
    <property type="entry name" value="RlpA-like domain"/>
    <property type="match status" value="1"/>
</dbReference>
<dbReference type="Proteomes" id="UP001049176">
    <property type="component" value="Chromosome 5"/>
</dbReference>
<name>A0A9P7RZT8_9AGAR</name>
<feature type="domain" description="RlpA-like protein double-psi beta-barrel" evidence="3">
    <location>
        <begin position="30"/>
        <end position="125"/>
    </location>
</feature>
<dbReference type="SUPFAM" id="SSF50685">
    <property type="entry name" value="Barwin-like endoglucanases"/>
    <property type="match status" value="1"/>
</dbReference>
<keyword evidence="1 2" id="KW-0732">Signal</keyword>
<dbReference type="AlphaFoldDB" id="A0A9P7RZT8"/>
<dbReference type="InterPro" id="IPR051477">
    <property type="entry name" value="Expansin_CellWall"/>
</dbReference>
<dbReference type="PANTHER" id="PTHR31836:SF24">
    <property type="entry name" value="RLPA-LIKE PROTEIN DOUBLE-PSI BETA-BARREL DOMAIN-CONTAINING PROTEIN"/>
    <property type="match status" value="1"/>
</dbReference>
<dbReference type="PANTHER" id="PTHR31836">
    <property type="match status" value="1"/>
</dbReference>
<organism evidence="4 5">
    <name type="scientific">Marasmius oreades</name>
    <name type="common">fairy-ring Marasmius</name>
    <dbReference type="NCBI Taxonomy" id="181124"/>
    <lineage>
        <taxon>Eukaryota</taxon>
        <taxon>Fungi</taxon>
        <taxon>Dikarya</taxon>
        <taxon>Basidiomycota</taxon>
        <taxon>Agaricomycotina</taxon>
        <taxon>Agaricomycetes</taxon>
        <taxon>Agaricomycetidae</taxon>
        <taxon>Agaricales</taxon>
        <taxon>Marasmiineae</taxon>
        <taxon>Marasmiaceae</taxon>
        <taxon>Marasmius</taxon>
    </lineage>
</organism>